<evidence type="ECO:0000313" key="10">
    <source>
        <dbReference type="Proteomes" id="UP001238540"/>
    </source>
</evidence>
<dbReference type="PANTHER" id="PTHR35330:SF1">
    <property type="entry name" value="SIROHEME BIOSYNTHESIS PROTEIN MET8"/>
    <property type="match status" value="1"/>
</dbReference>
<dbReference type="EC" id="1.3.1.76" evidence="2"/>
<gene>
    <name evidence="9" type="ORF">QWZ16_10285</name>
</gene>
<dbReference type="RefSeq" id="WP_076588076.1">
    <property type="nucleotide sequence ID" value="NZ_JABEYA020000013.1"/>
</dbReference>
<feature type="domain" description="Sirohaem synthase dimerisation" evidence="7">
    <location>
        <begin position="152"/>
        <end position="194"/>
    </location>
</feature>
<dbReference type="InterPro" id="IPR006367">
    <property type="entry name" value="Sirohaem_synthase_N"/>
</dbReference>
<dbReference type="SUPFAM" id="SSF51735">
    <property type="entry name" value="NAD(P)-binding Rossmann-fold domains"/>
    <property type="match status" value="1"/>
</dbReference>
<evidence type="ECO:0000313" key="9">
    <source>
        <dbReference type="EMBL" id="MDN3610087.1"/>
    </source>
</evidence>
<proteinExistence type="predicted"/>
<dbReference type="InterPro" id="IPR037115">
    <property type="entry name" value="Sirohaem_synt_dimer_dom_sf"/>
</dbReference>
<dbReference type="Gene3D" id="3.30.160.110">
    <property type="entry name" value="Siroheme synthase, domain 2"/>
    <property type="match status" value="1"/>
</dbReference>
<dbReference type="InterPro" id="IPR019478">
    <property type="entry name" value="Sirohaem_synthase_dimer_dom"/>
</dbReference>
<keyword evidence="5" id="KW-0627">Porphyrin biosynthesis</keyword>
<dbReference type="Gene3D" id="1.10.8.210">
    <property type="entry name" value="Sirohaem synthase, dimerisation domain"/>
    <property type="match status" value="1"/>
</dbReference>
<evidence type="ECO:0000256" key="3">
    <source>
        <dbReference type="ARBA" id="ARBA00023002"/>
    </source>
</evidence>
<protein>
    <recommendedName>
        <fullName evidence="2">precorrin-2 dehydrogenase</fullName>
        <ecNumber evidence="2">1.3.1.76</ecNumber>
    </recommendedName>
</protein>
<evidence type="ECO:0000256" key="2">
    <source>
        <dbReference type="ARBA" id="ARBA00012400"/>
    </source>
</evidence>
<dbReference type="InterPro" id="IPR028281">
    <property type="entry name" value="Sirohaem_synthase_central"/>
</dbReference>
<comment type="pathway">
    <text evidence="1">Porphyrin-containing compound metabolism; siroheme biosynthesis; sirohydrochlorin from precorrin-2: step 1/1.</text>
</comment>
<evidence type="ECO:0000259" key="7">
    <source>
        <dbReference type="Pfam" id="PF10414"/>
    </source>
</evidence>
<comment type="caution">
    <text evidence="9">The sequence shown here is derived from an EMBL/GenBank/DDBJ whole genome shotgun (WGS) entry which is preliminary data.</text>
</comment>
<dbReference type="EMBL" id="JAUFQC010000001">
    <property type="protein sequence ID" value="MDN3610087.1"/>
    <property type="molecule type" value="Genomic_DNA"/>
</dbReference>
<dbReference type="Pfam" id="PF13241">
    <property type="entry name" value="NAD_binding_7"/>
    <property type="match status" value="1"/>
</dbReference>
<evidence type="ECO:0000259" key="8">
    <source>
        <dbReference type="Pfam" id="PF14824"/>
    </source>
</evidence>
<dbReference type="Pfam" id="PF14824">
    <property type="entry name" value="Sirohm_synth_M"/>
    <property type="match status" value="1"/>
</dbReference>
<reference evidence="10" key="1">
    <citation type="journal article" date="2019" name="Int. J. Syst. Evol. Microbiol.">
        <title>The Global Catalogue of Microorganisms (GCM) 10K type strain sequencing project: providing services to taxonomists for standard genome sequencing and annotation.</title>
        <authorList>
            <consortium name="The Broad Institute Genomics Platform"/>
            <consortium name="The Broad Institute Genome Sequencing Center for Infectious Disease"/>
            <person name="Wu L."/>
            <person name="Ma J."/>
        </authorList>
    </citation>
    <scope>NUCLEOTIDE SEQUENCE [LARGE SCALE GENOMIC DNA]</scope>
    <source>
        <strain evidence="10">CECT 7398</strain>
    </source>
</reference>
<name>A0ABT8BVF7_9VIBR</name>
<dbReference type="InterPro" id="IPR036291">
    <property type="entry name" value="NAD(P)-bd_dom_sf"/>
</dbReference>
<dbReference type="InterPro" id="IPR028161">
    <property type="entry name" value="Met8-like"/>
</dbReference>
<dbReference type="SUPFAM" id="SSF75615">
    <property type="entry name" value="Siroheme synthase middle domains-like"/>
    <property type="match status" value="1"/>
</dbReference>
<evidence type="ECO:0000256" key="5">
    <source>
        <dbReference type="ARBA" id="ARBA00023244"/>
    </source>
</evidence>
<dbReference type="Proteomes" id="UP001238540">
    <property type="component" value="Unassembled WGS sequence"/>
</dbReference>
<keyword evidence="3" id="KW-0560">Oxidoreductase</keyword>
<organism evidence="9 10">
    <name type="scientific">Vibrio ostreicida</name>
    <dbReference type="NCBI Taxonomy" id="526588"/>
    <lineage>
        <taxon>Bacteria</taxon>
        <taxon>Pseudomonadati</taxon>
        <taxon>Pseudomonadota</taxon>
        <taxon>Gammaproteobacteria</taxon>
        <taxon>Vibrionales</taxon>
        <taxon>Vibrionaceae</taxon>
        <taxon>Vibrio</taxon>
    </lineage>
</organism>
<accession>A0ABT8BVF7</accession>
<evidence type="ECO:0000256" key="6">
    <source>
        <dbReference type="ARBA" id="ARBA00047561"/>
    </source>
</evidence>
<dbReference type="Pfam" id="PF10414">
    <property type="entry name" value="CysG_dimeriser"/>
    <property type="match status" value="1"/>
</dbReference>
<comment type="catalytic activity">
    <reaction evidence="6">
        <text>precorrin-2 + NAD(+) = sirohydrochlorin + NADH + 2 H(+)</text>
        <dbReference type="Rhea" id="RHEA:15613"/>
        <dbReference type="ChEBI" id="CHEBI:15378"/>
        <dbReference type="ChEBI" id="CHEBI:57540"/>
        <dbReference type="ChEBI" id="CHEBI:57945"/>
        <dbReference type="ChEBI" id="CHEBI:58351"/>
        <dbReference type="ChEBI" id="CHEBI:58827"/>
        <dbReference type="EC" id="1.3.1.76"/>
    </reaction>
</comment>
<keyword evidence="10" id="KW-1185">Reference proteome</keyword>
<feature type="domain" description="Siroheme synthase central" evidence="8">
    <location>
        <begin position="120"/>
        <end position="146"/>
    </location>
</feature>
<dbReference type="NCBIfam" id="TIGR01470">
    <property type="entry name" value="cysG_Nterm"/>
    <property type="match status" value="1"/>
</dbReference>
<keyword evidence="4" id="KW-0520">NAD</keyword>
<evidence type="ECO:0000256" key="4">
    <source>
        <dbReference type="ARBA" id="ARBA00023027"/>
    </source>
</evidence>
<evidence type="ECO:0000256" key="1">
    <source>
        <dbReference type="ARBA" id="ARBA00005010"/>
    </source>
</evidence>
<dbReference type="PANTHER" id="PTHR35330">
    <property type="entry name" value="SIROHEME BIOSYNTHESIS PROTEIN MET8"/>
    <property type="match status" value="1"/>
</dbReference>
<dbReference type="Gene3D" id="3.40.50.720">
    <property type="entry name" value="NAD(P)-binding Rossmann-like Domain"/>
    <property type="match status" value="1"/>
</dbReference>
<sequence length="311" mass="35499">MQYFPLFMNLTDKPVLVVGGGEVACRKVDSLIRAGAHVTIVSPKIEPYLKDLVATESCYWLQSFYCDELLERKYVQVWATTNNPQLNHRVYHDAKKLGLLINVVDDQPYCDFITPSVINRGRIQIAISSGGASPILVRNIREQFEATLPHNLSLLADFAASKRADLKERLSSVDLRRKFWEGFFTDVDTELVNQRSELEVIYQKALTNGFDDQGCVTWIDFGNDVELLPMKGLRLMQQAELVLFSKHCPFEFVDLVRRDAQRVEFIDDVDLSDKLSSSKVKGLRIVVFVEPYSQQFALLKHNDLHIRLGSV</sequence>